<dbReference type="STRING" id="7719.ENSCINP00000003254"/>
<organism evidence="9 10">
    <name type="scientific">Ciona intestinalis</name>
    <name type="common">Transparent sea squirt</name>
    <name type="synonym">Ascidia intestinalis</name>
    <dbReference type="NCBI Taxonomy" id="7719"/>
    <lineage>
        <taxon>Eukaryota</taxon>
        <taxon>Metazoa</taxon>
        <taxon>Chordata</taxon>
        <taxon>Tunicata</taxon>
        <taxon>Ascidiacea</taxon>
        <taxon>Phlebobranchia</taxon>
        <taxon>Cionidae</taxon>
        <taxon>Ciona</taxon>
    </lineage>
</organism>
<dbReference type="PROSITE" id="PS00479">
    <property type="entry name" value="ZF_DAG_PE_1"/>
    <property type="match status" value="1"/>
</dbReference>
<dbReference type="PROSITE" id="PS50081">
    <property type="entry name" value="ZF_DAG_PE_2"/>
    <property type="match status" value="1"/>
</dbReference>
<dbReference type="InParanoid" id="F7B8Y3"/>
<dbReference type="InterPro" id="IPR000159">
    <property type="entry name" value="RA_dom"/>
</dbReference>
<dbReference type="GO" id="GO:0005874">
    <property type="term" value="C:microtubule"/>
    <property type="evidence" value="ECO:0007669"/>
    <property type="project" value="UniProtKB-KW"/>
</dbReference>
<evidence type="ECO:0000313" key="10">
    <source>
        <dbReference type="Proteomes" id="UP000008144"/>
    </source>
</evidence>
<evidence type="ECO:0000256" key="5">
    <source>
        <dbReference type="ARBA" id="ARBA00023212"/>
    </source>
</evidence>
<dbReference type="InterPro" id="IPR011524">
    <property type="entry name" value="SARAH_dom"/>
</dbReference>
<dbReference type="Pfam" id="PF00130">
    <property type="entry name" value="C1_1"/>
    <property type="match status" value="1"/>
</dbReference>
<proteinExistence type="predicted"/>
<evidence type="ECO:0000313" key="9">
    <source>
        <dbReference type="Ensembl" id="ENSCINP00000003254.3"/>
    </source>
</evidence>
<dbReference type="Proteomes" id="UP000008144">
    <property type="component" value="Unassembled WGS sequence"/>
</dbReference>
<keyword evidence="10" id="KW-1185">Reference proteome</keyword>
<feature type="domain" description="SARAH" evidence="8">
    <location>
        <begin position="246"/>
        <end position="293"/>
    </location>
</feature>
<evidence type="ECO:0000256" key="3">
    <source>
        <dbReference type="ARBA" id="ARBA00022723"/>
    </source>
</evidence>
<evidence type="ECO:0000259" key="6">
    <source>
        <dbReference type="PROSITE" id="PS50081"/>
    </source>
</evidence>
<dbReference type="InterPro" id="IPR033614">
    <property type="entry name" value="RASSF1-6"/>
</dbReference>
<dbReference type="GeneTree" id="ENSGT00940000169509"/>
<dbReference type="SUPFAM" id="SSF54236">
    <property type="entry name" value="Ubiquitin-like"/>
    <property type="match status" value="1"/>
</dbReference>
<keyword evidence="5" id="KW-0963">Cytoplasm</keyword>
<dbReference type="Pfam" id="PF00788">
    <property type="entry name" value="RA"/>
    <property type="match status" value="1"/>
</dbReference>
<keyword evidence="5" id="KW-0206">Cytoskeleton</keyword>
<evidence type="ECO:0000259" key="7">
    <source>
        <dbReference type="PROSITE" id="PS50200"/>
    </source>
</evidence>
<dbReference type="HOGENOM" id="CLU_045544_0_0_1"/>
<dbReference type="FunCoup" id="F7B8Y3">
    <property type="interactions" value="7"/>
</dbReference>
<keyword evidence="4" id="KW-0862">Zinc</keyword>
<dbReference type="PANTHER" id="PTHR22738:SF10">
    <property type="entry name" value="RAS ASSOCIATION DOMAIN-CONTAINING PROTEIN 1 HOMOLOG"/>
    <property type="match status" value="1"/>
</dbReference>
<evidence type="ECO:0000256" key="1">
    <source>
        <dbReference type="ARBA" id="ARBA00004245"/>
    </source>
</evidence>
<dbReference type="PROSITE" id="PS50200">
    <property type="entry name" value="RA"/>
    <property type="match status" value="1"/>
</dbReference>
<keyword evidence="3" id="KW-0479">Metal-binding</keyword>
<dbReference type="Ensembl" id="ENSCINT00000003254.3">
    <property type="protein sequence ID" value="ENSCINP00000003254.3"/>
    <property type="gene ID" value="ENSCING00000001622.3"/>
</dbReference>
<evidence type="ECO:0000259" key="8">
    <source>
        <dbReference type="PROSITE" id="PS50951"/>
    </source>
</evidence>
<dbReference type="PANTHER" id="PTHR22738">
    <property type="entry name" value="RASSF"/>
    <property type="match status" value="1"/>
</dbReference>
<dbReference type="CDD" id="cd20820">
    <property type="entry name" value="C1_RASSF1-like"/>
    <property type="match status" value="1"/>
</dbReference>
<feature type="domain" description="Ras-associating" evidence="7">
    <location>
        <begin position="152"/>
        <end position="244"/>
    </location>
</feature>
<dbReference type="InterPro" id="IPR029071">
    <property type="entry name" value="Ubiquitin-like_domsf"/>
</dbReference>
<feature type="domain" description="Phorbol-ester/DAG-type" evidence="6">
    <location>
        <begin position="1"/>
        <end position="52"/>
    </location>
</feature>
<dbReference type="GO" id="GO:0007165">
    <property type="term" value="P:signal transduction"/>
    <property type="evidence" value="ECO:0000318"/>
    <property type="project" value="GO_Central"/>
</dbReference>
<dbReference type="CDD" id="cd21885">
    <property type="entry name" value="SARAH_RASSF1-like"/>
    <property type="match status" value="1"/>
</dbReference>
<evidence type="ECO:0000256" key="2">
    <source>
        <dbReference type="ARBA" id="ARBA00022701"/>
    </source>
</evidence>
<dbReference type="GO" id="GO:0046872">
    <property type="term" value="F:metal ion binding"/>
    <property type="evidence" value="ECO:0007669"/>
    <property type="project" value="UniProtKB-KW"/>
</dbReference>
<dbReference type="OMA" id="YSHTHLT"/>
<dbReference type="AlphaFoldDB" id="F7B8Y3"/>
<dbReference type="SUPFAM" id="SSF57889">
    <property type="entry name" value="Cysteine-rich domain"/>
    <property type="match status" value="1"/>
</dbReference>
<keyword evidence="2" id="KW-0493">Microtubule</keyword>
<evidence type="ECO:0000256" key="4">
    <source>
        <dbReference type="ARBA" id="ARBA00022833"/>
    </source>
</evidence>
<dbReference type="InterPro" id="IPR002219">
    <property type="entry name" value="PKC_DAG/PE"/>
</dbReference>
<dbReference type="SMART" id="SM00109">
    <property type="entry name" value="C1"/>
    <property type="match status" value="1"/>
</dbReference>
<accession>F7B8Y3</accession>
<sequence>GHNFEAYELKEWVNWCDACGSVILSLFRKCVSCSKCKMVCHEKCATTVSLTCEADQHVRSLTLNDPNALNRYKTIVQETKDETTLKEFNTIHRVLSTEEIQERIENFNQTVKGSQQMTLQDNGETFRGFIRVSMNLMRPVSVHDSTKTSRKPTRKASFYIDKGALKALHLTSDTTSELVVQALLNKYSISDNPMKFALFEKQVREEGHVILRKMLPRERPLFLRLLWGNGNSDKRGFILQENESRDIHWESFSVAELLMFIKILDKEENDYIAEIKRKYKNKETDIRNAISHQSKRS</sequence>
<dbReference type="Gene3D" id="3.30.60.20">
    <property type="match status" value="1"/>
</dbReference>
<comment type="subcellular location">
    <subcellularLocation>
        <location evidence="1">Cytoplasm</location>
        <location evidence="1">Cytoskeleton</location>
    </subcellularLocation>
</comment>
<dbReference type="Gene3D" id="3.10.20.90">
    <property type="entry name" value="Phosphatidylinositol 3-kinase Catalytic Subunit, Chain A, domain 1"/>
    <property type="match status" value="1"/>
</dbReference>
<reference evidence="9" key="3">
    <citation type="submission" date="2025-09" db="UniProtKB">
        <authorList>
            <consortium name="Ensembl"/>
        </authorList>
    </citation>
    <scope>IDENTIFICATION</scope>
</reference>
<protein>
    <submittedName>
        <fullName evidence="9">Uncharacterized protein</fullName>
    </submittedName>
</protein>
<dbReference type="PROSITE" id="PS50951">
    <property type="entry name" value="SARAH"/>
    <property type="match status" value="1"/>
</dbReference>
<dbReference type="Pfam" id="PF16517">
    <property type="entry name" value="Nore1-SARAH"/>
    <property type="match status" value="1"/>
</dbReference>
<reference evidence="9" key="2">
    <citation type="submission" date="2025-08" db="UniProtKB">
        <authorList>
            <consortium name="Ensembl"/>
        </authorList>
    </citation>
    <scope>IDENTIFICATION</scope>
</reference>
<reference evidence="10" key="1">
    <citation type="journal article" date="2002" name="Science">
        <title>The draft genome of Ciona intestinalis: insights into chordate and vertebrate origins.</title>
        <authorList>
            <person name="Dehal P."/>
            <person name="Satou Y."/>
            <person name="Campbell R.K."/>
            <person name="Chapman J."/>
            <person name="Degnan B."/>
            <person name="De Tomaso A."/>
            <person name="Davidson B."/>
            <person name="Di Gregorio A."/>
            <person name="Gelpke M."/>
            <person name="Goodstein D.M."/>
            <person name="Harafuji N."/>
            <person name="Hastings K.E."/>
            <person name="Ho I."/>
            <person name="Hotta K."/>
            <person name="Huang W."/>
            <person name="Kawashima T."/>
            <person name="Lemaire P."/>
            <person name="Martinez D."/>
            <person name="Meinertzhagen I.A."/>
            <person name="Necula S."/>
            <person name="Nonaka M."/>
            <person name="Putnam N."/>
            <person name="Rash S."/>
            <person name="Saiga H."/>
            <person name="Satake M."/>
            <person name="Terry A."/>
            <person name="Yamada L."/>
            <person name="Wang H.G."/>
            <person name="Awazu S."/>
            <person name="Azumi K."/>
            <person name="Boore J."/>
            <person name="Branno M."/>
            <person name="Chin-Bow S."/>
            <person name="DeSantis R."/>
            <person name="Doyle S."/>
            <person name="Francino P."/>
            <person name="Keys D.N."/>
            <person name="Haga S."/>
            <person name="Hayashi H."/>
            <person name="Hino K."/>
            <person name="Imai K.S."/>
            <person name="Inaba K."/>
            <person name="Kano S."/>
            <person name="Kobayashi K."/>
            <person name="Kobayashi M."/>
            <person name="Lee B.I."/>
            <person name="Makabe K.W."/>
            <person name="Manohar C."/>
            <person name="Matassi G."/>
            <person name="Medina M."/>
            <person name="Mochizuki Y."/>
            <person name="Mount S."/>
            <person name="Morishita T."/>
            <person name="Miura S."/>
            <person name="Nakayama A."/>
            <person name="Nishizaka S."/>
            <person name="Nomoto H."/>
            <person name="Ohta F."/>
            <person name="Oishi K."/>
            <person name="Rigoutsos I."/>
            <person name="Sano M."/>
            <person name="Sasaki A."/>
            <person name="Sasakura Y."/>
            <person name="Shoguchi E."/>
            <person name="Shin-i T."/>
            <person name="Spagnuolo A."/>
            <person name="Stainier D."/>
            <person name="Suzuki M.M."/>
            <person name="Tassy O."/>
            <person name="Takatori N."/>
            <person name="Tokuoka M."/>
            <person name="Yagi K."/>
            <person name="Yoshizaki F."/>
            <person name="Wada S."/>
            <person name="Zhang C."/>
            <person name="Hyatt P.D."/>
            <person name="Larimer F."/>
            <person name="Detter C."/>
            <person name="Doggett N."/>
            <person name="Glavina T."/>
            <person name="Hawkins T."/>
            <person name="Richardson P."/>
            <person name="Lucas S."/>
            <person name="Kohara Y."/>
            <person name="Levine M."/>
            <person name="Satoh N."/>
            <person name="Rokhsar D.S."/>
        </authorList>
    </citation>
    <scope>NUCLEOTIDE SEQUENCE [LARGE SCALE GENOMIC DNA]</scope>
</reference>
<dbReference type="CDD" id="cd01778">
    <property type="entry name" value="RA_RASSF1_like"/>
    <property type="match status" value="1"/>
</dbReference>
<dbReference type="Gene3D" id="1.20.5.110">
    <property type="match status" value="1"/>
</dbReference>
<dbReference type="InterPro" id="IPR046349">
    <property type="entry name" value="C1-like_sf"/>
</dbReference>
<name>F7B8Y3_CIOIN</name>
<dbReference type="SMART" id="SM00314">
    <property type="entry name" value="RA"/>
    <property type="match status" value="1"/>
</dbReference>